<dbReference type="GO" id="GO:0016787">
    <property type="term" value="F:hydrolase activity"/>
    <property type="evidence" value="ECO:0007669"/>
    <property type="project" value="UniProtKB-KW"/>
</dbReference>
<dbReference type="Gene3D" id="3.20.20.80">
    <property type="entry name" value="Glycosidases"/>
    <property type="match status" value="1"/>
</dbReference>
<evidence type="ECO:0000256" key="1">
    <source>
        <dbReference type="ARBA" id="ARBA00022801"/>
    </source>
</evidence>
<gene>
    <name evidence="5" type="ORF">ACFQ4B_20830</name>
</gene>
<dbReference type="PANTHER" id="PTHR46066">
    <property type="entry name" value="CHITINASE DOMAIN-CONTAINING PROTEIN 1 FAMILY MEMBER"/>
    <property type="match status" value="1"/>
</dbReference>
<reference evidence="6" key="1">
    <citation type="journal article" date="2019" name="Int. J. Syst. Evol. Microbiol.">
        <title>The Global Catalogue of Microorganisms (GCM) 10K type strain sequencing project: providing services to taxonomists for standard genome sequencing and annotation.</title>
        <authorList>
            <consortium name="The Broad Institute Genomics Platform"/>
            <consortium name="The Broad Institute Genome Sequencing Center for Infectious Disease"/>
            <person name="Wu L."/>
            <person name="Ma J."/>
        </authorList>
    </citation>
    <scope>NUCLEOTIDE SEQUENCE [LARGE SCALE GENOMIC DNA]</scope>
    <source>
        <strain evidence="6">CCUG 53270</strain>
    </source>
</reference>
<dbReference type="PROSITE" id="PS51782">
    <property type="entry name" value="LYSM"/>
    <property type="match status" value="2"/>
</dbReference>
<dbReference type="SMART" id="SM00636">
    <property type="entry name" value="Glyco_18"/>
    <property type="match status" value="1"/>
</dbReference>
<comment type="caution">
    <text evidence="5">The sequence shown here is derived from an EMBL/GenBank/DDBJ whole genome shotgun (WGS) entry which is preliminary data.</text>
</comment>
<dbReference type="InterPro" id="IPR041704">
    <property type="entry name" value="CFLE_GH18"/>
</dbReference>
<dbReference type="SUPFAM" id="SSF54106">
    <property type="entry name" value="LysM domain"/>
    <property type="match status" value="2"/>
</dbReference>
<evidence type="ECO:0000256" key="2">
    <source>
        <dbReference type="ARBA" id="ARBA00023295"/>
    </source>
</evidence>
<accession>A0ABW3UNL9</accession>
<dbReference type="EMBL" id="JBHTLU010000031">
    <property type="protein sequence ID" value="MFD1222567.1"/>
    <property type="molecule type" value="Genomic_DNA"/>
</dbReference>
<dbReference type="PANTHER" id="PTHR46066:SF2">
    <property type="entry name" value="CHITINASE DOMAIN-CONTAINING PROTEIN 1"/>
    <property type="match status" value="1"/>
</dbReference>
<evidence type="ECO:0000313" key="5">
    <source>
        <dbReference type="EMBL" id="MFD1222567.1"/>
    </source>
</evidence>
<dbReference type="CDD" id="cd00118">
    <property type="entry name" value="LysM"/>
    <property type="match status" value="2"/>
</dbReference>
<dbReference type="SUPFAM" id="SSF51445">
    <property type="entry name" value="(Trans)glycosidases"/>
    <property type="match status" value="1"/>
</dbReference>
<protein>
    <submittedName>
        <fullName evidence="5">Glycoside hydrolase family 18 protein</fullName>
    </submittedName>
</protein>
<dbReference type="InterPro" id="IPR018392">
    <property type="entry name" value="LysM"/>
</dbReference>
<keyword evidence="1 5" id="KW-0378">Hydrolase</keyword>
<dbReference type="SMART" id="SM00257">
    <property type="entry name" value="LysM"/>
    <property type="match status" value="2"/>
</dbReference>
<organism evidence="5 6">
    <name type="scientific">Paenibacillus vulneris</name>
    <dbReference type="NCBI Taxonomy" id="1133364"/>
    <lineage>
        <taxon>Bacteria</taxon>
        <taxon>Bacillati</taxon>
        <taxon>Bacillota</taxon>
        <taxon>Bacilli</taxon>
        <taxon>Bacillales</taxon>
        <taxon>Paenibacillaceae</taxon>
        <taxon>Paenibacillus</taxon>
    </lineage>
</organism>
<dbReference type="InterPro" id="IPR036779">
    <property type="entry name" value="LysM_dom_sf"/>
</dbReference>
<keyword evidence="6" id="KW-1185">Reference proteome</keyword>
<sequence length="419" mass="47528">MFIYTVQPGDSLYRISIKYEIDLDRIRLANGLSQTNIVPGQALLIPLNVYTVQPGDSMYSIARMAYVPFQSLINANPSVNPNELMAGMKITIPDISNYYITALGYYALRSPALDQALINDFAPYATFISLFEYHFSSDGSLNFLDDSTAIQTAWSRRVNPLATITNLTETGFSTELTHQVLNNPTARSNLINNIYTIVTTRGYAGVNIDFERVAAEDRDLFSGFLRLLKERLQPEGYWMTIAVPAKTSDDIPWLLGYDYGAIGSVVDLMFIMTYDWHHAASEPGPVAPIDEIRRTITYSLQYVRRDKLLIGIPFYGYNWEVPYQPGSIAQALSNQSAVELAMRFQVPIQYSTTYQAPYFEYVDENGQQHVVWFEDARSVSMKMLLIREYTLQGVGAWQLTLGFPEGPWLLTNFFKVKRV</sequence>
<proteinExistence type="predicted"/>
<name>A0ABW3UNL9_9BACL</name>
<keyword evidence="2" id="KW-0326">Glycosidase</keyword>
<dbReference type="InterPro" id="IPR017853">
    <property type="entry name" value="GH"/>
</dbReference>
<feature type="domain" description="LysM" evidence="3">
    <location>
        <begin position="48"/>
        <end position="92"/>
    </location>
</feature>
<dbReference type="CDD" id="cd02874">
    <property type="entry name" value="GH18_CFLE_spore_hydrolase"/>
    <property type="match status" value="1"/>
</dbReference>
<dbReference type="Pfam" id="PF01476">
    <property type="entry name" value="LysM"/>
    <property type="match status" value="2"/>
</dbReference>
<evidence type="ECO:0000313" key="6">
    <source>
        <dbReference type="Proteomes" id="UP001597180"/>
    </source>
</evidence>
<evidence type="ECO:0000259" key="4">
    <source>
        <dbReference type="PROSITE" id="PS51910"/>
    </source>
</evidence>
<dbReference type="InterPro" id="IPR029070">
    <property type="entry name" value="Chitinase_insertion_sf"/>
</dbReference>
<dbReference type="InterPro" id="IPR011583">
    <property type="entry name" value="Chitinase_II/V-like_cat"/>
</dbReference>
<dbReference type="Gene3D" id="3.10.50.10">
    <property type="match status" value="1"/>
</dbReference>
<dbReference type="PROSITE" id="PS51910">
    <property type="entry name" value="GH18_2"/>
    <property type="match status" value="1"/>
</dbReference>
<dbReference type="Pfam" id="PF00704">
    <property type="entry name" value="Glyco_hydro_18"/>
    <property type="match status" value="1"/>
</dbReference>
<feature type="domain" description="GH18" evidence="4">
    <location>
        <begin position="100"/>
        <end position="419"/>
    </location>
</feature>
<dbReference type="RefSeq" id="WP_345588194.1">
    <property type="nucleotide sequence ID" value="NZ_BAABJG010000015.1"/>
</dbReference>
<dbReference type="InterPro" id="IPR001223">
    <property type="entry name" value="Glyco_hydro18_cat"/>
</dbReference>
<feature type="domain" description="LysM" evidence="3">
    <location>
        <begin position="2"/>
        <end position="45"/>
    </location>
</feature>
<dbReference type="Proteomes" id="UP001597180">
    <property type="component" value="Unassembled WGS sequence"/>
</dbReference>
<dbReference type="Gene3D" id="3.10.350.10">
    <property type="entry name" value="LysM domain"/>
    <property type="match status" value="2"/>
</dbReference>
<evidence type="ECO:0000259" key="3">
    <source>
        <dbReference type="PROSITE" id="PS51782"/>
    </source>
</evidence>